<keyword evidence="3" id="KW-0131">Cell cycle</keyword>
<accession>A0A0E9NP88</accession>
<feature type="domain" description="HTH myb-type" evidence="5">
    <location>
        <begin position="793"/>
        <end position="850"/>
    </location>
</feature>
<dbReference type="EMBL" id="BACD03000049">
    <property type="protein sequence ID" value="GAO51618.1"/>
    <property type="molecule type" value="Genomic_DNA"/>
</dbReference>
<proteinExistence type="predicted"/>
<dbReference type="Pfam" id="PF08558">
    <property type="entry name" value="TRF"/>
    <property type="match status" value="1"/>
</dbReference>
<dbReference type="SMART" id="SM00717">
    <property type="entry name" value="SANT"/>
    <property type="match status" value="1"/>
</dbReference>
<dbReference type="InterPro" id="IPR001005">
    <property type="entry name" value="SANT/Myb"/>
</dbReference>
<feature type="region of interest" description="Disordered" evidence="4">
    <location>
        <begin position="963"/>
        <end position="983"/>
    </location>
</feature>
<dbReference type="SUPFAM" id="SSF46689">
    <property type="entry name" value="Homeodomain-like"/>
    <property type="match status" value="1"/>
</dbReference>
<comment type="caution">
    <text evidence="6">The sequence shown here is derived from an EMBL/GenBank/DDBJ whole genome shotgun (WGS) entry which is preliminary data.</text>
</comment>
<feature type="compositionally biased region" description="Low complexity" evidence="4">
    <location>
        <begin position="683"/>
        <end position="703"/>
    </location>
</feature>
<dbReference type="AlphaFoldDB" id="A0A0E9NP88"/>
<feature type="region of interest" description="Disordered" evidence="4">
    <location>
        <begin position="555"/>
        <end position="761"/>
    </location>
</feature>
<dbReference type="STRING" id="698492.A0A0E9NP88"/>
<feature type="region of interest" description="Disordered" evidence="4">
    <location>
        <begin position="1"/>
        <end position="129"/>
    </location>
</feature>
<feature type="compositionally biased region" description="Basic and acidic residues" evidence="4">
    <location>
        <begin position="85"/>
        <end position="94"/>
    </location>
</feature>
<protein>
    <recommendedName>
        <fullName evidence="5">HTH myb-type domain-containing protein</fullName>
    </recommendedName>
</protein>
<dbReference type="PROSITE" id="PS51294">
    <property type="entry name" value="HTH_MYB"/>
    <property type="match status" value="1"/>
</dbReference>
<reference evidence="6 7" key="1">
    <citation type="journal article" date="2011" name="J. Gen. Appl. Microbiol.">
        <title>Draft genome sequencing of the enigmatic yeast Saitoella complicata.</title>
        <authorList>
            <person name="Nishida H."/>
            <person name="Hamamoto M."/>
            <person name="Sugiyama J."/>
        </authorList>
    </citation>
    <scope>NUCLEOTIDE SEQUENCE [LARGE SCALE GENOMIC DNA]</scope>
    <source>
        <strain evidence="6 7">NRRL Y-17804</strain>
    </source>
</reference>
<dbReference type="GO" id="GO:0003691">
    <property type="term" value="F:double-stranded telomeric DNA binding"/>
    <property type="evidence" value="ECO:0007669"/>
    <property type="project" value="TreeGrafter"/>
</dbReference>
<dbReference type="GO" id="GO:0010833">
    <property type="term" value="P:telomere maintenance via telomere lengthening"/>
    <property type="evidence" value="ECO:0007669"/>
    <property type="project" value="TreeGrafter"/>
</dbReference>
<feature type="region of interest" description="Disordered" evidence="4">
    <location>
        <begin position="1121"/>
        <end position="1144"/>
    </location>
</feature>
<feature type="compositionally biased region" description="Basic and acidic residues" evidence="4">
    <location>
        <begin position="1121"/>
        <end position="1134"/>
    </location>
</feature>
<dbReference type="InterPro" id="IPR009057">
    <property type="entry name" value="Homeodomain-like_sf"/>
</dbReference>
<keyword evidence="7" id="KW-1185">Reference proteome</keyword>
<dbReference type="InterPro" id="IPR017930">
    <property type="entry name" value="Myb_dom"/>
</dbReference>
<feature type="compositionally biased region" description="Low complexity" evidence="4">
    <location>
        <begin position="558"/>
        <end position="577"/>
    </location>
</feature>
<feature type="compositionally biased region" description="Basic and acidic residues" evidence="4">
    <location>
        <begin position="653"/>
        <end position="670"/>
    </location>
</feature>
<dbReference type="InterPro" id="IPR052833">
    <property type="entry name" value="Telomeric_DNA-bd_trans-reg"/>
</dbReference>
<feature type="compositionally biased region" description="Low complexity" evidence="4">
    <location>
        <begin position="615"/>
        <end position="641"/>
    </location>
</feature>
<feature type="region of interest" description="Disordered" evidence="4">
    <location>
        <begin position="781"/>
        <end position="802"/>
    </location>
</feature>
<dbReference type="FunFam" id="1.10.10.60:FF:000137">
    <property type="entry name" value="MYB DNA binding protein"/>
    <property type="match status" value="1"/>
</dbReference>
<reference evidence="6 7" key="2">
    <citation type="journal article" date="2014" name="J. Gen. Appl. Microbiol.">
        <title>The early diverging ascomycetous budding yeast Saitoella complicata has three histone deacetylases belonging to the Clr6, Hos2, and Rpd3 lineages.</title>
        <authorList>
            <person name="Nishida H."/>
            <person name="Matsumoto T."/>
            <person name="Kondo S."/>
            <person name="Hamamoto M."/>
            <person name="Yoshikawa H."/>
        </authorList>
    </citation>
    <scope>NUCLEOTIDE SEQUENCE [LARGE SCALE GENOMIC DNA]</scope>
    <source>
        <strain evidence="6 7">NRRL Y-17804</strain>
    </source>
</reference>
<feature type="region of interest" description="Disordered" evidence="4">
    <location>
        <begin position="437"/>
        <end position="459"/>
    </location>
</feature>
<evidence type="ECO:0000259" key="5">
    <source>
        <dbReference type="PROSITE" id="PS51294"/>
    </source>
</evidence>
<name>A0A0E9NP88_SAICN</name>
<feature type="compositionally biased region" description="Basic residues" evidence="4">
    <location>
        <begin position="789"/>
        <end position="801"/>
    </location>
</feature>
<evidence type="ECO:0000313" key="6">
    <source>
        <dbReference type="EMBL" id="GAO51618.1"/>
    </source>
</evidence>
<evidence type="ECO:0000256" key="3">
    <source>
        <dbReference type="ARBA" id="ARBA00023306"/>
    </source>
</evidence>
<dbReference type="CDD" id="cd11660">
    <property type="entry name" value="SANT_TRF"/>
    <property type="match status" value="1"/>
</dbReference>
<feature type="compositionally biased region" description="Pro residues" evidence="4">
    <location>
        <begin position="586"/>
        <end position="597"/>
    </location>
</feature>
<gene>
    <name evidence="6" type="ORF">G7K_5714-t1</name>
</gene>
<evidence type="ECO:0000256" key="1">
    <source>
        <dbReference type="ARBA" id="ARBA00023125"/>
    </source>
</evidence>
<sequence>MDGAVADPSSNQHGLLPLHHVEHAVAGLDNGSEQQPDGGEGRDGHVSEVEEGVDGTPFSIPEFGESIPPDQQPEQQHTPPTSVDPSRKRSRDEMSQSQQAEGTGADHADLGFPIPDGSGDGEPDGKKQHLDLDTMDHEAFARSLESHNAGHEVLQHGNAEHTMPDLTSHGDVHIPFDPAQGHADPSRLLGLTLHPPDFSLPDFSVAIALRIENLDVMDALATRILGVLAKGPYQETLNIVTRLDTLDSQAYRVLVSAFTSLKKLYSEEAFFNADLLGLIDPEQRGVVRKTNLATFVSSVFGSTEVGFFHLNEHFLDVFVPDGGRLLKPQGQLFLDLKTQAYISAMTQAERPQHEIIEELFPSILPQLLVARHPHSSKNLSQSETDFINKAQQRREVLEQTTSPEGLAVLGEKYVWQGFLKDVAEYVAKNHESIVGVGGRKRRAGMNGTAKEPQMPKPSRRVQVIPGYPAQHHWQGADGTVVGVPVVHHEPALHQYQVQHVQLAQDPNIQYQLPLPHLVQHQHLQAAVQQHVVPPPPMFVHEQTAATTLSVVSAISEGQHQPSVPPQEQQQYQQVEQQTVDNHVQPQPQPEQSMPPPSGHGEPQVQQATVEPTPQPHVVQAPEQQVQPEPAHPHVQVQEPTPQAVPPPPAPEQGHPHPEPLHHPQPQEEHAQMQVRLPFPGEHQQQQQMPVQSQLVSHEATPAATPAPPPAALPVQLQQQMSRPMEAPGTPMAHTPAPGMPQAGTPAPPTPIKPASTPAPEQPVALHKIDPTLSTQQQYERARAAARPNPTRRGKPTQRRHWSKEEEDALFAGLDALKGPHWSQILALYGPGGSISEALKDRTQVQLKDKARNLKLWFLKNNFEVPHYLKCVTGDLKRGRGESLEAEEGEGVEGSPAPKKEKKAKGKGKAGQEGEAAEEAAQEAQDVRDAQDAKEEDLVAPVGGNGEYVSTKAEDLAHGHAVQHMNGQPGVEGHGQPAALDHNLMPHEPTQQQQLEQQGDAIQLQAVQEYAQQLDPNHQYDPNMQYHHDPTQDMQMNFGVDGQVMHGFEHPYVDYTHHHQQLGVGGDEGDKYNLENMDPALQAAAQEVHEPVAHVEVMHQEHGHHEVQGGEVHHPEEYVHHHEQQVEEVHQEGHLPVHAIDPSLQ</sequence>
<evidence type="ECO:0000313" key="7">
    <source>
        <dbReference type="Proteomes" id="UP000033140"/>
    </source>
</evidence>
<feature type="compositionally biased region" description="Basic and acidic residues" evidence="4">
    <location>
        <begin position="39"/>
        <end position="48"/>
    </location>
</feature>
<dbReference type="Proteomes" id="UP000033140">
    <property type="component" value="Unassembled WGS sequence"/>
</dbReference>
<dbReference type="InterPro" id="IPR013867">
    <property type="entry name" value="Telomere_rpt-bd_fac_dimer_dom"/>
</dbReference>
<dbReference type="PANTHER" id="PTHR47807">
    <property type="entry name" value="PROTEIN TBF1"/>
    <property type="match status" value="1"/>
</dbReference>
<evidence type="ECO:0000256" key="2">
    <source>
        <dbReference type="ARBA" id="ARBA00023242"/>
    </source>
</evidence>
<keyword evidence="1" id="KW-0238">DNA-binding</keyword>
<dbReference type="PANTHER" id="PTHR47807:SF1">
    <property type="entry name" value="PROTEIN TBF1"/>
    <property type="match status" value="1"/>
</dbReference>
<keyword evidence="2" id="KW-0539">Nucleus</keyword>
<feature type="compositionally biased region" description="Basic and acidic residues" evidence="4">
    <location>
        <begin position="924"/>
        <end position="936"/>
    </location>
</feature>
<dbReference type="GO" id="GO:0042803">
    <property type="term" value="F:protein homodimerization activity"/>
    <property type="evidence" value="ECO:0007669"/>
    <property type="project" value="InterPro"/>
</dbReference>
<dbReference type="Gene3D" id="1.10.10.60">
    <property type="entry name" value="Homeodomain-like"/>
    <property type="match status" value="1"/>
</dbReference>
<feature type="compositionally biased region" description="Polar residues" evidence="4">
    <location>
        <begin position="72"/>
        <end position="84"/>
    </location>
</feature>
<reference evidence="6 7" key="3">
    <citation type="journal article" date="2015" name="Genome Announc.">
        <title>Draft Genome Sequence of the Archiascomycetous Yeast Saitoella complicata.</title>
        <authorList>
            <person name="Yamauchi K."/>
            <person name="Kondo S."/>
            <person name="Hamamoto M."/>
            <person name="Takahashi Y."/>
            <person name="Ogura Y."/>
            <person name="Hayashi T."/>
            <person name="Nishida H."/>
        </authorList>
    </citation>
    <scope>NUCLEOTIDE SEQUENCE [LARGE SCALE GENOMIC DNA]</scope>
    <source>
        <strain evidence="6 7">NRRL Y-17804</strain>
    </source>
</reference>
<evidence type="ECO:0000256" key="4">
    <source>
        <dbReference type="SAM" id="MobiDB-lite"/>
    </source>
</evidence>
<organism evidence="6 7">
    <name type="scientific">Saitoella complicata (strain BCRC 22490 / CBS 7301 / JCM 7358 / NBRC 10748 / NRRL Y-17804)</name>
    <dbReference type="NCBI Taxonomy" id="698492"/>
    <lineage>
        <taxon>Eukaryota</taxon>
        <taxon>Fungi</taxon>
        <taxon>Dikarya</taxon>
        <taxon>Ascomycota</taxon>
        <taxon>Taphrinomycotina</taxon>
        <taxon>Taphrinomycotina incertae sedis</taxon>
        <taxon>Saitoella</taxon>
    </lineage>
</organism>
<feature type="region of interest" description="Disordered" evidence="4">
    <location>
        <begin position="880"/>
        <end position="946"/>
    </location>
</feature>